<sequence>MQPSFTILLLRHFWTATATCLPRISTIAQKYAAESDYRGCCQHLHCFSCARLHGLHRSETAENHGCLGPRLRPFITSMVLVRISEERAAIGVTGSPPLCAHPAAVGEAWLCRSGPGLQWLLKRGSRVVSRDPVWDYKGPKLRSATVGRGCLPPTFRVCHIGDREVWPWSLSTSGGSGCICGAPQETPATSLGQIELKLQRQLDCGSREACLRSPGME</sequence>
<feature type="signal peptide" evidence="1">
    <location>
        <begin position="1"/>
        <end position="18"/>
    </location>
</feature>
<evidence type="ECO:0000313" key="2">
    <source>
        <dbReference type="EMBL" id="KAJ1117643.1"/>
    </source>
</evidence>
<evidence type="ECO:0008006" key="4">
    <source>
        <dbReference type="Google" id="ProtNLM"/>
    </source>
</evidence>
<dbReference type="AlphaFoldDB" id="A0AAV7NWE8"/>
<protein>
    <recommendedName>
        <fullName evidence="4">Secreted protein</fullName>
    </recommendedName>
</protein>
<comment type="caution">
    <text evidence="2">The sequence shown here is derived from an EMBL/GenBank/DDBJ whole genome shotgun (WGS) entry which is preliminary data.</text>
</comment>
<keyword evidence="1" id="KW-0732">Signal</keyword>
<keyword evidence="3" id="KW-1185">Reference proteome</keyword>
<dbReference type="EMBL" id="JANPWB010000012">
    <property type="protein sequence ID" value="KAJ1117643.1"/>
    <property type="molecule type" value="Genomic_DNA"/>
</dbReference>
<feature type="chain" id="PRO_5043406509" description="Secreted protein" evidence="1">
    <location>
        <begin position="19"/>
        <end position="217"/>
    </location>
</feature>
<name>A0AAV7NWE8_PLEWA</name>
<dbReference type="Proteomes" id="UP001066276">
    <property type="component" value="Chromosome 8"/>
</dbReference>
<reference evidence="2" key="1">
    <citation type="journal article" date="2022" name="bioRxiv">
        <title>Sequencing and chromosome-scale assembly of the giantPleurodeles waltlgenome.</title>
        <authorList>
            <person name="Brown T."/>
            <person name="Elewa A."/>
            <person name="Iarovenko S."/>
            <person name="Subramanian E."/>
            <person name="Araus A.J."/>
            <person name="Petzold A."/>
            <person name="Susuki M."/>
            <person name="Suzuki K.-i.T."/>
            <person name="Hayashi T."/>
            <person name="Toyoda A."/>
            <person name="Oliveira C."/>
            <person name="Osipova E."/>
            <person name="Leigh N.D."/>
            <person name="Simon A."/>
            <person name="Yun M.H."/>
        </authorList>
    </citation>
    <scope>NUCLEOTIDE SEQUENCE</scope>
    <source>
        <strain evidence="2">20211129_DDA</strain>
        <tissue evidence="2">Liver</tissue>
    </source>
</reference>
<gene>
    <name evidence="2" type="ORF">NDU88_005840</name>
</gene>
<accession>A0AAV7NWE8</accession>
<evidence type="ECO:0000256" key="1">
    <source>
        <dbReference type="SAM" id="SignalP"/>
    </source>
</evidence>
<proteinExistence type="predicted"/>
<organism evidence="2 3">
    <name type="scientific">Pleurodeles waltl</name>
    <name type="common">Iberian ribbed newt</name>
    <dbReference type="NCBI Taxonomy" id="8319"/>
    <lineage>
        <taxon>Eukaryota</taxon>
        <taxon>Metazoa</taxon>
        <taxon>Chordata</taxon>
        <taxon>Craniata</taxon>
        <taxon>Vertebrata</taxon>
        <taxon>Euteleostomi</taxon>
        <taxon>Amphibia</taxon>
        <taxon>Batrachia</taxon>
        <taxon>Caudata</taxon>
        <taxon>Salamandroidea</taxon>
        <taxon>Salamandridae</taxon>
        <taxon>Pleurodelinae</taxon>
        <taxon>Pleurodeles</taxon>
    </lineage>
</organism>
<evidence type="ECO:0000313" key="3">
    <source>
        <dbReference type="Proteomes" id="UP001066276"/>
    </source>
</evidence>